<dbReference type="GO" id="GO:0005102">
    <property type="term" value="F:signaling receptor binding"/>
    <property type="evidence" value="ECO:0007669"/>
    <property type="project" value="TreeGrafter"/>
</dbReference>
<feature type="region of interest" description="Disordered" evidence="1">
    <location>
        <begin position="150"/>
        <end position="177"/>
    </location>
</feature>
<dbReference type="Pfam" id="PF14545">
    <property type="entry name" value="DBB"/>
    <property type="match status" value="1"/>
</dbReference>
<proteinExistence type="predicted"/>
<feature type="compositionally biased region" description="Low complexity" evidence="1">
    <location>
        <begin position="648"/>
        <end position="664"/>
    </location>
</feature>
<dbReference type="PANTHER" id="PTHR16267:SF11">
    <property type="entry name" value="STUMPS, ISOFORM E"/>
    <property type="match status" value="1"/>
</dbReference>
<feature type="compositionally biased region" description="Basic and acidic residues" evidence="1">
    <location>
        <begin position="161"/>
        <end position="170"/>
    </location>
</feature>
<dbReference type="Gene3D" id="3.40.50.10140">
    <property type="entry name" value="Toll/interleukin-1 receptor homology (TIR) domain"/>
    <property type="match status" value="1"/>
</dbReference>
<dbReference type="HOGENOM" id="CLU_405591_0_0_1"/>
<dbReference type="RefSeq" id="XP_009045286.1">
    <property type="nucleotide sequence ID" value="XM_009047038.1"/>
</dbReference>
<feature type="compositionally biased region" description="Pro residues" evidence="1">
    <location>
        <begin position="455"/>
        <end position="473"/>
    </location>
</feature>
<accession>V4AI89</accession>
<dbReference type="OrthoDB" id="6141795at2759"/>
<feature type="region of interest" description="Disordered" evidence="1">
    <location>
        <begin position="648"/>
        <end position="747"/>
    </location>
</feature>
<feature type="compositionally biased region" description="Basic and acidic residues" evidence="1">
    <location>
        <begin position="441"/>
        <end position="452"/>
    </location>
</feature>
<dbReference type="InterPro" id="IPR017893">
    <property type="entry name" value="DBB_domain"/>
</dbReference>
<protein>
    <recommendedName>
        <fullName evidence="2">DBB domain-containing protein</fullName>
    </recommendedName>
</protein>
<gene>
    <name evidence="3" type="ORF">LOTGIDRAFT_156365</name>
</gene>
<name>V4AI89_LOTGI</name>
<evidence type="ECO:0000313" key="4">
    <source>
        <dbReference type="Proteomes" id="UP000030746"/>
    </source>
</evidence>
<dbReference type="SMART" id="SM01282">
    <property type="entry name" value="DBB"/>
    <property type="match status" value="1"/>
</dbReference>
<reference evidence="3 4" key="1">
    <citation type="journal article" date="2013" name="Nature">
        <title>Insights into bilaterian evolution from three spiralian genomes.</title>
        <authorList>
            <person name="Simakov O."/>
            <person name="Marletaz F."/>
            <person name="Cho S.J."/>
            <person name="Edsinger-Gonzales E."/>
            <person name="Havlak P."/>
            <person name="Hellsten U."/>
            <person name="Kuo D.H."/>
            <person name="Larsson T."/>
            <person name="Lv J."/>
            <person name="Arendt D."/>
            <person name="Savage R."/>
            <person name="Osoegawa K."/>
            <person name="de Jong P."/>
            <person name="Grimwood J."/>
            <person name="Chapman J.A."/>
            <person name="Shapiro H."/>
            <person name="Aerts A."/>
            <person name="Otillar R.P."/>
            <person name="Terry A.Y."/>
            <person name="Boore J.L."/>
            <person name="Grigoriev I.V."/>
            <person name="Lindberg D.R."/>
            <person name="Seaver E.C."/>
            <person name="Weisblat D.A."/>
            <person name="Putnam N.H."/>
            <person name="Rokhsar D.S."/>
        </authorList>
    </citation>
    <scope>NUCLEOTIDE SEQUENCE [LARGE SCALE GENOMIC DNA]</scope>
</reference>
<organism evidence="3 4">
    <name type="scientific">Lottia gigantea</name>
    <name type="common">Giant owl limpet</name>
    <dbReference type="NCBI Taxonomy" id="225164"/>
    <lineage>
        <taxon>Eukaryota</taxon>
        <taxon>Metazoa</taxon>
        <taxon>Spiralia</taxon>
        <taxon>Lophotrochozoa</taxon>
        <taxon>Mollusca</taxon>
        <taxon>Gastropoda</taxon>
        <taxon>Patellogastropoda</taxon>
        <taxon>Lottioidea</taxon>
        <taxon>Lottiidae</taxon>
        <taxon>Lottia</taxon>
    </lineage>
</organism>
<dbReference type="GeneID" id="20236987"/>
<evidence type="ECO:0000313" key="3">
    <source>
        <dbReference type="EMBL" id="ESP03804.1"/>
    </source>
</evidence>
<dbReference type="KEGG" id="lgi:LOTGIDRAFT_156365"/>
<dbReference type="OMA" id="GRCDPMH"/>
<dbReference type="InterPro" id="IPR035897">
    <property type="entry name" value="Toll_tir_struct_dom_sf"/>
</dbReference>
<keyword evidence="4" id="KW-1185">Reference proteome</keyword>
<evidence type="ECO:0000256" key="1">
    <source>
        <dbReference type="SAM" id="MobiDB-lite"/>
    </source>
</evidence>
<dbReference type="CTD" id="20236987"/>
<dbReference type="EMBL" id="KB199905">
    <property type="protein sequence ID" value="ESP03804.1"/>
    <property type="molecule type" value="Genomic_DNA"/>
</dbReference>
<dbReference type="PANTHER" id="PTHR16267">
    <property type="entry name" value="BANK1/PIK3AP1 FAMILY MEMBER"/>
    <property type="match status" value="1"/>
</dbReference>
<feature type="domain" description="DBB" evidence="2">
    <location>
        <begin position="186"/>
        <end position="307"/>
    </location>
</feature>
<dbReference type="AlphaFoldDB" id="V4AI89"/>
<dbReference type="Proteomes" id="UP000030746">
    <property type="component" value="Unassembled WGS sequence"/>
</dbReference>
<dbReference type="InterPro" id="IPR052446">
    <property type="entry name" value="B-cell_PI3K-Signaling_Adptrs"/>
</dbReference>
<sequence length="747" mass="84433">MAAAKTTQHIGILYLKEGAEWAQYLSSQFLKDKRLELEVVLLDLGRENTEADVTSVTSSCYVTILLMTPDIMGWMTNIQNLDIYLKVIPQHRGIVAISAFIDDSEYSDIQKVCSTSSRWTPMTLTETVPENIKMVAEIIDLVEEVEKAEKQKLPPMPKKRSTFEKAKIPEDSESPTKISAPEVRDIFPSKVFTAREKVVIVFKEPVNGTVHVSFKDTNSEKHDTKKLNPYCFRFRTPDPLPTSNMLAIYLDGKKIASKHLTFVKPTQSALQCIGYLMQTLGVETPEELDQRLCDIFERSLPRDNVLNKLFCNEEVQLILDNNVKHMNDFPTLLHFSAAHGLSDFTSMLLELPGSMAVFNIINQRNQNPAEMAAANQHHDLARYITDFTDTHAIIDACGIYVSMAGLDGDTNCSESDENYIDMRGLRRSTSSEDLYCRSKDDLLEPENEKSEAEEPPPPLPPARYVPNLPPIPPQHRKHSLDFTNAPPAVTRAPLTVSPTPTRPKDLNSPQAIWFQNPTSFLEFTHQRKLSPSAMGSSAQQDLIDIQTLVKTKEYTVDEAVQIFNSWRDRPSSQSFKDRKKNLEDLKSKASMVTPQHEKSLFRRLISFRTKRQEKKVPSSPLAVPQYETYTIPNQFISQPSSLHRVSSLSISSSSSGTSRESGVSLKEIVEVHSSDSEDEERPALPPRRKRSNSNVTPDKRKSKKDMFLERSVDEEELELPSLPPRRYQKSTSSSQSPPQLPKPRGAR</sequence>
<evidence type="ECO:0000259" key="2">
    <source>
        <dbReference type="SMART" id="SM01282"/>
    </source>
</evidence>
<feature type="region of interest" description="Disordered" evidence="1">
    <location>
        <begin position="441"/>
        <end position="509"/>
    </location>
</feature>